<protein>
    <submittedName>
        <fullName evidence="4">GNAT family N-acetyltransferase</fullName>
    </submittedName>
</protein>
<dbReference type="OrthoDB" id="2436196at2"/>
<organism evidence="4 5">
    <name type="scientific">Lichenicoccus roseus</name>
    <dbReference type="NCBI Taxonomy" id="2683649"/>
    <lineage>
        <taxon>Bacteria</taxon>
        <taxon>Pseudomonadati</taxon>
        <taxon>Pseudomonadota</taxon>
        <taxon>Alphaproteobacteria</taxon>
        <taxon>Acetobacterales</taxon>
        <taxon>Acetobacteraceae</taxon>
        <taxon>Lichenicoccus</taxon>
    </lineage>
</organism>
<comment type="caution">
    <text evidence="4">The sequence shown here is derived from an EMBL/GenBank/DDBJ whole genome shotgun (WGS) entry which is preliminary data.</text>
</comment>
<dbReference type="GO" id="GO:0016747">
    <property type="term" value="F:acyltransferase activity, transferring groups other than amino-acyl groups"/>
    <property type="evidence" value="ECO:0007669"/>
    <property type="project" value="InterPro"/>
</dbReference>
<sequence>MRALIVTATPRKLGRVQPLITIERETPDQPEVASFLEAADKRADTLYALQSRYGSGLPALLLAGVRYFVARECGQALGGGGYVRLAEDKAEMKRLFVDPNARGRGIGGSIVHAIERAAVKEGVQTLFLETGIKSAEALALHRKLGFQERPSFGNYEHDPLSVFMMKQLTLPKG</sequence>
<gene>
    <name evidence="4" type="ORF">FE263_16850</name>
</gene>
<dbReference type="InterPro" id="IPR050832">
    <property type="entry name" value="Bact_Acetyltransf"/>
</dbReference>
<evidence type="ECO:0000313" key="5">
    <source>
        <dbReference type="Proteomes" id="UP000305654"/>
    </source>
</evidence>
<dbReference type="EMBL" id="VCDI01000006">
    <property type="protein sequence ID" value="TLU71545.1"/>
    <property type="molecule type" value="Genomic_DNA"/>
</dbReference>
<dbReference type="SUPFAM" id="SSF55729">
    <property type="entry name" value="Acyl-CoA N-acyltransferases (Nat)"/>
    <property type="match status" value="1"/>
</dbReference>
<evidence type="ECO:0000259" key="3">
    <source>
        <dbReference type="PROSITE" id="PS51186"/>
    </source>
</evidence>
<accession>A0A5R9J1L7</accession>
<keyword evidence="1 4" id="KW-0808">Transferase</keyword>
<proteinExistence type="predicted"/>
<dbReference type="InterPro" id="IPR016181">
    <property type="entry name" value="Acyl_CoA_acyltransferase"/>
</dbReference>
<dbReference type="PANTHER" id="PTHR43877:SF2">
    <property type="entry name" value="AMINOALKYLPHOSPHONATE N-ACETYLTRANSFERASE-RELATED"/>
    <property type="match status" value="1"/>
</dbReference>
<dbReference type="InterPro" id="IPR000182">
    <property type="entry name" value="GNAT_dom"/>
</dbReference>
<keyword evidence="5" id="KW-1185">Reference proteome</keyword>
<reference evidence="4 5" key="1">
    <citation type="submission" date="2019-05" db="EMBL/GenBank/DDBJ databases">
        <authorList>
            <person name="Pankratov T."/>
            <person name="Grouzdev D."/>
        </authorList>
    </citation>
    <scope>NUCLEOTIDE SEQUENCE [LARGE SCALE GENOMIC DNA]</scope>
    <source>
        <strain evidence="4 5">KEBCLARHB70R</strain>
    </source>
</reference>
<dbReference type="PROSITE" id="PS51186">
    <property type="entry name" value="GNAT"/>
    <property type="match status" value="1"/>
</dbReference>
<name>A0A5R9J1L7_9PROT</name>
<dbReference type="Proteomes" id="UP000305654">
    <property type="component" value="Unassembled WGS sequence"/>
</dbReference>
<evidence type="ECO:0000256" key="1">
    <source>
        <dbReference type="ARBA" id="ARBA00022679"/>
    </source>
</evidence>
<keyword evidence="2" id="KW-0012">Acyltransferase</keyword>
<dbReference type="PANTHER" id="PTHR43877">
    <property type="entry name" value="AMINOALKYLPHOSPHONATE N-ACETYLTRANSFERASE-RELATED-RELATED"/>
    <property type="match status" value="1"/>
</dbReference>
<dbReference type="Pfam" id="PF00583">
    <property type="entry name" value="Acetyltransf_1"/>
    <property type="match status" value="1"/>
</dbReference>
<evidence type="ECO:0000256" key="2">
    <source>
        <dbReference type="ARBA" id="ARBA00023315"/>
    </source>
</evidence>
<dbReference type="AlphaFoldDB" id="A0A5R9J1L7"/>
<dbReference type="CDD" id="cd04301">
    <property type="entry name" value="NAT_SF"/>
    <property type="match status" value="1"/>
</dbReference>
<feature type="domain" description="N-acetyltransferase" evidence="3">
    <location>
        <begin position="3"/>
        <end position="169"/>
    </location>
</feature>
<evidence type="ECO:0000313" key="4">
    <source>
        <dbReference type="EMBL" id="TLU71545.1"/>
    </source>
</evidence>
<dbReference type="Gene3D" id="3.40.630.30">
    <property type="match status" value="1"/>
</dbReference>